<evidence type="ECO:0000256" key="2">
    <source>
        <dbReference type="SAM" id="MobiDB-lite"/>
    </source>
</evidence>
<feature type="compositionally biased region" description="Polar residues" evidence="2">
    <location>
        <begin position="141"/>
        <end position="153"/>
    </location>
</feature>
<dbReference type="Gene3D" id="1.10.8.270">
    <property type="entry name" value="putative rabgap domain of human tbc1 domain family member 14 like domains"/>
    <property type="match status" value="1"/>
</dbReference>
<evidence type="ECO:0000256" key="1">
    <source>
        <dbReference type="SAM" id="Coils"/>
    </source>
</evidence>
<comment type="caution">
    <text evidence="4">The sequence shown here is derived from an EMBL/GenBank/DDBJ whole genome shotgun (WGS) entry which is preliminary data.</text>
</comment>
<protein>
    <submittedName>
        <fullName evidence="4">RabGAP/TBC</fullName>
    </submittedName>
</protein>
<keyword evidence="5" id="KW-1185">Reference proteome</keyword>
<dbReference type="Proteomes" id="UP000092321">
    <property type="component" value="Unassembled WGS sequence"/>
</dbReference>
<dbReference type="OrthoDB" id="295078at2759"/>
<dbReference type="InterPro" id="IPR000195">
    <property type="entry name" value="Rab-GAP-TBC_dom"/>
</dbReference>
<dbReference type="Gene3D" id="1.10.472.80">
    <property type="entry name" value="Ypt/Rab-GAP domain of gyp1p, domain 3"/>
    <property type="match status" value="1"/>
</dbReference>
<dbReference type="PANTHER" id="PTHR47219">
    <property type="entry name" value="RAB GTPASE-ACTIVATING PROTEIN 1-LIKE"/>
    <property type="match status" value="1"/>
</dbReference>
<feature type="coiled-coil region" evidence="1">
    <location>
        <begin position="791"/>
        <end position="818"/>
    </location>
</feature>
<feature type="compositionally biased region" description="Basic and acidic residues" evidence="2">
    <location>
        <begin position="62"/>
        <end position="124"/>
    </location>
</feature>
<feature type="compositionally biased region" description="Basic and acidic residues" evidence="2">
    <location>
        <begin position="1"/>
        <end position="11"/>
    </location>
</feature>
<dbReference type="GO" id="GO:0031267">
    <property type="term" value="F:small GTPase binding"/>
    <property type="evidence" value="ECO:0007669"/>
    <property type="project" value="TreeGrafter"/>
</dbReference>
<dbReference type="SUPFAM" id="SSF47923">
    <property type="entry name" value="Ypt/Rab-GAP domain of gyp1p"/>
    <property type="match status" value="2"/>
</dbReference>
<dbReference type="Pfam" id="PF23436">
    <property type="entry name" value="RabGap-TBC_2"/>
    <property type="match status" value="1"/>
</dbReference>
<feature type="domain" description="Rab-GAP TBC" evidence="3">
    <location>
        <begin position="406"/>
        <end position="585"/>
    </location>
</feature>
<dbReference type="EMBL" id="LXPE01000007">
    <property type="protein sequence ID" value="OBA27744.1"/>
    <property type="molecule type" value="Genomic_DNA"/>
</dbReference>
<proteinExistence type="predicted"/>
<dbReference type="GO" id="GO:0005096">
    <property type="term" value="F:GTPase activator activity"/>
    <property type="evidence" value="ECO:0007669"/>
    <property type="project" value="TreeGrafter"/>
</dbReference>
<dbReference type="SMART" id="SM00164">
    <property type="entry name" value="TBC"/>
    <property type="match status" value="1"/>
</dbReference>
<dbReference type="AlphaFoldDB" id="A0A1B7TG99"/>
<dbReference type="Gene3D" id="1.10.10.750">
    <property type="entry name" value="Ypt/Rab-GAP domain of gyp1p, domain 1"/>
    <property type="match status" value="1"/>
</dbReference>
<reference evidence="5" key="1">
    <citation type="journal article" date="2016" name="Proc. Natl. Acad. Sci. U.S.A.">
        <title>Comparative genomics of biotechnologically important yeasts.</title>
        <authorList>
            <person name="Riley R."/>
            <person name="Haridas S."/>
            <person name="Wolfe K.H."/>
            <person name="Lopes M.R."/>
            <person name="Hittinger C.T."/>
            <person name="Goeker M."/>
            <person name="Salamov A.A."/>
            <person name="Wisecaver J.H."/>
            <person name="Long T.M."/>
            <person name="Calvey C.H."/>
            <person name="Aerts A.L."/>
            <person name="Barry K.W."/>
            <person name="Choi C."/>
            <person name="Clum A."/>
            <person name="Coughlan A.Y."/>
            <person name="Deshpande S."/>
            <person name="Douglass A.P."/>
            <person name="Hanson S.J."/>
            <person name="Klenk H.-P."/>
            <person name="LaButti K.M."/>
            <person name="Lapidus A."/>
            <person name="Lindquist E.A."/>
            <person name="Lipzen A.M."/>
            <person name="Meier-Kolthoff J.P."/>
            <person name="Ohm R.A."/>
            <person name="Otillar R.P."/>
            <person name="Pangilinan J.L."/>
            <person name="Peng Y."/>
            <person name="Rokas A."/>
            <person name="Rosa C.A."/>
            <person name="Scheuner C."/>
            <person name="Sibirny A.A."/>
            <person name="Slot J.C."/>
            <person name="Stielow J.B."/>
            <person name="Sun H."/>
            <person name="Kurtzman C.P."/>
            <person name="Blackwell M."/>
            <person name="Grigoriev I.V."/>
            <person name="Jeffries T.W."/>
        </authorList>
    </citation>
    <scope>NUCLEOTIDE SEQUENCE [LARGE SCALE GENOMIC DNA]</scope>
    <source>
        <strain evidence="5">NRRL Y-1626</strain>
    </source>
</reference>
<dbReference type="InterPro" id="IPR035969">
    <property type="entry name" value="Rab-GAP_TBC_sf"/>
</dbReference>
<evidence type="ECO:0000259" key="3">
    <source>
        <dbReference type="PROSITE" id="PS50086"/>
    </source>
</evidence>
<gene>
    <name evidence="4" type="ORF">HANVADRAFT_52169</name>
</gene>
<dbReference type="InterPro" id="IPR050302">
    <property type="entry name" value="Rab_GAP_TBC_domain"/>
</dbReference>
<accession>A0A1B7TG99</accession>
<dbReference type="PROSITE" id="PS50086">
    <property type="entry name" value="TBC_RABGAP"/>
    <property type="match status" value="1"/>
</dbReference>
<name>A0A1B7TG99_9ASCO</name>
<feature type="coiled-coil region" evidence="1">
    <location>
        <begin position="732"/>
        <end position="766"/>
    </location>
</feature>
<dbReference type="GO" id="GO:0030427">
    <property type="term" value="C:site of polarized growth"/>
    <property type="evidence" value="ECO:0007669"/>
    <property type="project" value="UniProtKB-ARBA"/>
</dbReference>
<keyword evidence="1" id="KW-0175">Coiled coil</keyword>
<sequence>MIEEVENKSLNEEVSNLETALDDLNDHLNSINEDKTHDTTEEEDDDDDDEFISKIKNAADVQKQKKLEEEKKQENEKVEKEEKDELVQEEKKQKNDKVEKETIEKVEDEPVKKREKATVEKESSSENNNIETRPPVAIPSLPSNQENTSTSKNKSPRASLIKLTSVDILTIGNQHPPLPPRRRSSVISHSTMSTVPHSIISDSRSSSIITDNNPFNSQHSIGNVKNTAKRNSLIKVTPVHDVPPPLKEELNNPTFLKNLKIITPPELPFRDISENAELNNAKISLAYDKEKQKNLNLVATIENQRSSSSQGLDISEKIDIIRENSKAVSPDFDLIINRFEINHGLRDISDAAMKGDELLKESFKKAIDDDEPKTDSLKFWNDFVLDYDSTVKKHPEELERLVFVEGIPPELRSFAWKFITQSNLKNLEILYANNVIIESVHAAQIEKDIIRTNFIPLEKQGMLKNVCLAYSNYDLELGYTQGLCFIVAPLILTLDSEVEAFSLLVKLMHDYNLRSFYTNNMPGLMLKLYQFDKLVQEFSPAIHEHLAKCGIISNMFVSQWFLSFFGYKFPYEFVIRIYDIILIEGLEALLKFAIVIVLKNEKKILSMKFDELLAFLKDDLFNIYLMNVEEKEEQLKEEDKPDAESIVKIDLPKYDVTQFVLDAMEIKLMPISLKTIAAEYNEISQLKKSFNPADKEIERLKIINKNQVDELLKVKSSFNVLKKDHELIANELINKRQDIIKLNDQIDDLKENAASWEKKYNQMIENSKLNNPDANIPTDLKEGIDQVLMNNKKVMERNLDLEHEVATLRELVDVLKLNMKEDDQQTEKKWKLFKK</sequence>
<feature type="compositionally biased region" description="Acidic residues" evidence="2">
    <location>
        <begin position="40"/>
        <end position="50"/>
    </location>
</feature>
<evidence type="ECO:0000313" key="4">
    <source>
        <dbReference type="EMBL" id="OBA27744.1"/>
    </source>
</evidence>
<feature type="region of interest" description="Disordered" evidence="2">
    <location>
        <begin position="1"/>
        <end position="157"/>
    </location>
</feature>
<organism evidence="4 5">
    <name type="scientific">Hanseniaspora valbyensis NRRL Y-1626</name>
    <dbReference type="NCBI Taxonomy" id="766949"/>
    <lineage>
        <taxon>Eukaryota</taxon>
        <taxon>Fungi</taxon>
        <taxon>Dikarya</taxon>
        <taxon>Ascomycota</taxon>
        <taxon>Saccharomycotina</taxon>
        <taxon>Saccharomycetes</taxon>
        <taxon>Saccharomycodales</taxon>
        <taxon>Saccharomycodaceae</taxon>
        <taxon>Hanseniaspora</taxon>
    </lineage>
</organism>
<evidence type="ECO:0000313" key="5">
    <source>
        <dbReference type="Proteomes" id="UP000092321"/>
    </source>
</evidence>
<dbReference type="PANTHER" id="PTHR47219:SF9">
    <property type="entry name" value="GTPASE ACTIVATING PROTEIN AND CENTROSOME-ASSOCIATED, ISOFORM B"/>
    <property type="match status" value="1"/>
</dbReference>